<gene>
    <name evidence="2" type="ORF">WL1483_1900</name>
</gene>
<reference evidence="3" key="1">
    <citation type="submission" date="2015-10" db="EMBL/GenBank/DDBJ databases">
        <title>Complete Genome Sequence of Aeromonas schubertii strain WL1483.</title>
        <authorList>
            <person name="Liu L."/>
        </authorList>
    </citation>
    <scope>NUCLEOTIDE SEQUENCE [LARGE SCALE GENOMIC DNA]</scope>
    <source>
        <strain evidence="3">WL1483</strain>
    </source>
</reference>
<dbReference type="InterPro" id="IPR054495">
    <property type="entry name" value="DUF488-N3a"/>
</dbReference>
<protein>
    <recommendedName>
        <fullName evidence="1">DUF488 domain-containing protein</fullName>
    </recommendedName>
</protein>
<evidence type="ECO:0000259" key="1">
    <source>
        <dbReference type="Pfam" id="PF22751"/>
    </source>
</evidence>
<reference evidence="2 3" key="2">
    <citation type="journal article" date="2016" name="Genome Announc.">
        <title>Complete Genome Sequence of the Highly Virulent Aeromonas schubertii Strain WL1483, Isolated from Diseased Snakehead Fish (Channa argus) in China.</title>
        <authorList>
            <person name="Liu L."/>
            <person name="Li N."/>
            <person name="Zhang D."/>
            <person name="Fu X."/>
            <person name="Shi C."/>
            <person name="Lin Q."/>
            <person name="Hao G."/>
        </authorList>
    </citation>
    <scope>NUCLEOTIDE SEQUENCE [LARGE SCALE GENOMIC DNA]</scope>
    <source>
        <strain evidence="2 3">WL1483</strain>
    </source>
</reference>
<feature type="domain" description="DUF488" evidence="1">
    <location>
        <begin position="4"/>
        <end position="121"/>
    </location>
</feature>
<dbReference type="PATRIC" id="fig|652.5.peg.1023"/>
<accession>A0A0S2SHZ1</accession>
<dbReference type="EMBL" id="CP013067">
    <property type="protein sequence ID" value="ALP41319.1"/>
    <property type="molecule type" value="Genomic_DNA"/>
</dbReference>
<evidence type="ECO:0000313" key="2">
    <source>
        <dbReference type="EMBL" id="ALP41319.1"/>
    </source>
</evidence>
<name>A0A0S2SHZ1_9GAMM</name>
<dbReference type="AlphaFoldDB" id="A0A0S2SHZ1"/>
<evidence type="ECO:0000313" key="3">
    <source>
        <dbReference type="Proteomes" id="UP000058114"/>
    </source>
</evidence>
<organism evidence="2 3">
    <name type="scientific">Aeromonas schubertii</name>
    <dbReference type="NCBI Taxonomy" id="652"/>
    <lineage>
        <taxon>Bacteria</taxon>
        <taxon>Pseudomonadati</taxon>
        <taxon>Pseudomonadota</taxon>
        <taxon>Gammaproteobacteria</taxon>
        <taxon>Aeromonadales</taxon>
        <taxon>Aeromonadaceae</taxon>
        <taxon>Aeromonas</taxon>
    </lineage>
</organism>
<dbReference type="KEGG" id="asr:WL1483_1900"/>
<dbReference type="Proteomes" id="UP000058114">
    <property type="component" value="Chromosome"/>
</dbReference>
<dbReference type="RefSeq" id="WP_060584523.1">
    <property type="nucleotide sequence ID" value="NZ_CP013067.1"/>
</dbReference>
<dbReference type="Pfam" id="PF22751">
    <property type="entry name" value="DUF488-N3a"/>
    <property type="match status" value="1"/>
</dbReference>
<sequence length="137" mass="15220">MALSIIRLGTPRQPGEGLRIGTVRRPPRGIPKSDYARGDWFDVWYPNLAPGSETMKLGQEANDEQSWQRFVRRYRAELKSPEARHNLALLAALPHTCDLSIGCYCENEARCHRSVLREELATLGAAVASMAGAGRLC</sequence>
<proteinExistence type="predicted"/>